<sequence length="415" mass="43351">MRPKLTALICSVIACAMIATAPFAVAQTRDPTGAPTGSPADRGSSRDDGGAAVERRPSRNADAAQARGNRFEFVTSGPLNQAGAAQAALTQAGAVVIRSRRFENLRRHVLVLDLQRLSPDDAQELLANAAPQTRLDLHHFYRYAQGKPRLYAPQMLGVSEPSRCRLNGTRVGVIDGPVDASHPALAPAQLTRHSVLFQGERADRPTHGTGVAALIAGEDASGALAGFSPGARLYTVNAFAKEKRGAAADVERLAAALDWLIGQRVRLVNMSFAGPPNEAFADVLQAAAARGTVMVAAAGNRGDNVALYPAAAPEVIAVTAVDAAGRRYRKASRGGHIEFAAPGVDLYIAKGNRGSYASGTSYAAPIVTALAAQAMARGTSGANGLRRALRRDLRDLGDPGRDVQFGWGLVQAPGC</sequence>
<proteinExistence type="inferred from homology"/>
<evidence type="ECO:0000313" key="11">
    <source>
        <dbReference type="Proteomes" id="UP000051086"/>
    </source>
</evidence>
<dbReference type="GO" id="GO:0006508">
    <property type="term" value="P:proteolysis"/>
    <property type="evidence" value="ECO:0007669"/>
    <property type="project" value="UniProtKB-KW"/>
</dbReference>
<dbReference type="EMBL" id="CYSB01000047">
    <property type="protein sequence ID" value="CUH70172.1"/>
    <property type="molecule type" value="Genomic_DNA"/>
</dbReference>
<dbReference type="PROSITE" id="PS51257">
    <property type="entry name" value="PROKAR_LIPOPROTEIN"/>
    <property type="match status" value="1"/>
</dbReference>
<dbReference type="PANTHER" id="PTHR43806">
    <property type="entry name" value="PEPTIDASE S8"/>
    <property type="match status" value="1"/>
</dbReference>
<dbReference type="Proteomes" id="UP000051887">
    <property type="component" value="Unassembled WGS sequence"/>
</dbReference>
<feature type="active site" description="Charge relay system" evidence="5">
    <location>
        <position position="207"/>
    </location>
</feature>
<reference evidence="10 12" key="2">
    <citation type="submission" date="2015-09" db="EMBL/GenBank/DDBJ databases">
        <authorList>
            <consortium name="Swine Surveillance"/>
        </authorList>
    </citation>
    <scope>NUCLEOTIDE SEQUENCE [LARGE SCALE GENOMIC DNA]</scope>
    <source>
        <strain evidence="10 12">5120</strain>
    </source>
</reference>
<keyword evidence="11" id="KW-1185">Reference proteome</keyword>
<accession>A0A0P1FPQ1</accession>
<dbReference type="InterPro" id="IPR000209">
    <property type="entry name" value="Peptidase_S8/S53_dom"/>
</dbReference>
<dbReference type="EMBL" id="CYSC01000037">
    <property type="protein sequence ID" value="CUH73193.1"/>
    <property type="molecule type" value="Genomic_DNA"/>
</dbReference>
<keyword evidence="4 5" id="KW-0720">Serine protease</keyword>
<organism evidence="10 12">
    <name type="scientific">Thalassovita autumnalis</name>
    <dbReference type="NCBI Taxonomy" id="2072972"/>
    <lineage>
        <taxon>Bacteria</taxon>
        <taxon>Pseudomonadati</taxon>
        <taxon>Pseudomonadota</taxon>
        <taxon>Alphaproteobacteria</taxon>
        <taxon>Rhodobacterales</taxon>
        <taxon>Roseobacteraceae</taxon>
        <taxon>Thalassovita</taxon>
    </lineage>
</organism>
<feature type="domain" description="Peptidase S8/S53" evidence="8">
    <location>
        <begin position="167"/>
        <end position="408"/>
    </location>
</feature>
<reference evidence="9 11" key="1">
    <citation type="submission" date="2015-09" db="EMBL/GenBank/DDBJ databases">
        <authorList>
            <person name="Rodrigo-Torres L."/>
            <person name="Arahal D.R."/>
        </authorList>
    </citation>
    <scope>NUCLEOTIDE SEQUENCE [LARGE SCALE GENOMIC DNA]</scope>
    <source>
        <strain evidence="9 11">CECT 5118</strain>
    </source>
</reference>
<dbReference type="CDD" id="cd05561">
    <property type="entry name" value="Peptidases_S8_4"/>
    <property type="match status" value="1"/>
</dbReference>
<keyword evidence="2 5" id="KW-0645">Protease</keyword>
<comment type="similarity">
    <text evidence="1 5">Belongs to the peptidase S8 family.</text>
</comment>
<feature type="active site" description="Charge relay system" evidence="5">
    <location>
        <position position="175"/>
    </location>
</feature>
<evidence type="ECO:0000256" key="3">
    <source>
        <dbReference type="ARBA" id="ARBA00022801"/>
    </source>
</evidence>
<dbReference type="InterPro" id="IPR023828">
    <property type="entry name" value="Peptidase_S8_Ser-AS"/>
</dbReference>
<keyword evidence="3 5" id="KW-0378">Hydrolase</keyword>
<evidence type="ECO:0000256" key="1">
    <source>
        <dbReference type="ARBA" id="ARBA00011073"/>
    </source>
</evidence>
<feature type="region of interest" description="Disordered" evidence="6">
    <location>
        <begin position="28"/>
        <end position="66"/>
    </location>
</feature>
<gene>
    <name evidence="10" type="primary">epr</name>
    <name evidence="9" type="ORF">TL5118_04147</name>
    <name evidence="10" type="ORF">TL5120_03000</name>
</gene>
<evidence type="ECO:0000256" key="6">
    <source>
        <dbReference type="SAM" id="MobiDB-lite"/>
    </source>
</evidence>
<dbReference type="EC" id="3.4.21.-" evidence="10"/>
<dbReference type="RefSeq" id="WP_058244356.1">
    <property type="nucleotide sequence ID" value="NZ_CYSB01000047.1"/>
</dbReference>
<dbReference type="PRINTS" id="PR00723">
    <property type="entry name" value="SUBTILISIN"/>
</dbReference>
<feature type="compositionally biased region" description="Basic and acidic residues" evidence="6">
    <location>
        <begin position="43"/>
        <end position="59"/>
    </location>
</feature>
<dbReference type="InterPro" id="IPR015500">
    <property type="entry name" value="Peptidase_S8_subtilisin-rel"/>
</dbReference>
<evidence type="ECO:0000256" key="4">
    <source>
        <dbReference type="ARBA" id="ARBA00022825"/>
    </source>
</evidence>
<dbReference type="PANTHER" id="PTHR43806:SF11">
    <property type="entry name" value="CEREVISIN-RELATED"/>
    <property type="match status" value="1"/>
</dbReference>
<evidence type="ECO:0000313" key="10">
    <source>
        <dbReference type="EMBL" id="CUH73193.1"/>
    </source>
</evidence>
<feature type="active site" description="Charge relay system" evidence="5">
    <location>
        <position position="361"/>
    </location>
</feature>
<dbReference type="GO" id="GO:0004252">
    <property type="term" value="F:serine-type endopeptidase activity"/>
    <property type="evidence" value="ECO:0007669"/>
    <property type="project" value="UniProtKB-UniRule"/>
</dbReference>
<dbReference type="SUPFAM" id="SSF52743">
    <property type="entry name" value="Subtilisin-like"/>
    <property type="match status" value="1"/>
</dbReference>
<dbReference type="PROSITE" id="PS51892">
    <property type="entry name" value="SUBTILASE"/>
    <property type="match status" value="1"/>
</dbReference>
<dbReference type="PROSITE" id="PS00138">
    <property type="entry name" value="SUBTILASE_SER"/>
    <property type="match status" value="1"/>
</dbReference>
<protein>
    <submittedName>
        <fullName evidence="10">Minor extracellular protease epr</fullName>
        <ecNumber evidence="10">3.4.21.-</ecNumber>
    </submittedName>
</protein>
<dbReference type="InterPro" id="IPR036852">
    <property type="entry name" value="Peptidase_S8/S53_dom_sf"/>
</dbReference>
<dbReference type="Gene3D" id="3.40.50.200">
    <property type="entry name" value="Peptidase S8/S53 domain"/>
    <property type="match status" value="1"/>
</dbReference>
<name>A0A0P1FPQ1_9RHOB</name>
<evidence type="ECO:0000256" key="5">
    <source>
        <dbReference type="PROSITE-ProRule" id="PRU01240"/>
    </source>
</evidence>
<keyword evidence="7" id="KW-0732">Signal</keyword>
<evidence type="ECO:0000313" key="9">
    <source>
        <dbReference type="EMBL" id="CUH70172.1"/>
    </source>
</evidence>
<evidence type="ECO:0000256" key="2">
    <source>
        <dbReference type="ARBA" id="ARBA00022670"/>
    </source>
</evidence>
<evidence type="ECO:0000259" key="8">
    <source>
        <dbReference type="Pfam" id="PF00082"/>
    </source>
</evidence>
<dbReference type="AlphaFoldDB" id="A0A0P1FPQ1"/>
<feature type="chain" id="PRO_5009792473" evidence="7">
    <location>
        <begin position="27"/>
        <end position="415"/>
    </location>
</feature>
<dbReference type="OrthoDB" id="5405281at2"/>
<evidence type="ECO:0000313" key="12">
    <source>
        <dbReference type="Proteomes" id="UP000051887"/>
    </source>
</evidence>
<feature type="signal peptide" evidence="7">
    <location>
        <begin position="1"/>
        <end position="26"/>
    </location>
</feature>
<dbReference type="InterPro" id="IPR050131">
    <property type="entry name" value="Peptidase_S8_subtilisin-like"/>
</dbReference>
<evidence type="ECO:0000256" key="7">
    <source>
        <dbReference type="SAM" id="SignalP"/>
    </source>
</evidence>
<dbReference type="Pfam" id="PF00082">
    <property type="entry name" value="Peptidase_S8"/>
    <property type="match status" value="1"/>
</dbReference>
<dbReference type="Proteomes" id="UP000051086">
    <property type="component" value="Unassembled WGS sequence"/>
</dbReference>